<dbReference type="InterPro" id="IPR026992">
    <property type="entry name" value="DIOX_N"/>
</dbReference>
<feature type="domain" description="Fe2OG dioxygenase" evidence="3">
    <location>
        <begin position="175"/>
        <end position="284"/>
    </location>
</feature>
<dbReference type="Gene3D" id="2.60.120.330">
    <property type="entry name" value="B-lactam Antibiotic, Isopenicillin N Synthase, Chain"/>
    <property type="match status" value="1"/>
</dbReference>
<keyword evidence="1" id="KW-0560">Oxidoreductase</keyword>
<dbReference type="GO" id="GO:0016491">
    <property type="term" value="F:oxidoreductase activity"/>
    <property type="evidence" value="ECO:0007669"/>
    <property type="project" value="UniProtKB-KW"/>
</dbReference>
<evidence type="ECO:0000256" key="2">
    <source>
        <dbReference type="SAM" id="Coils"/>
    </source>
</evidence>
<dbReference type="AlphaFoldDB" id="A0A1D2NEC7"/>
<keyword evidence="5" id="KW-1185">Reference proteome</keyword>
<keyword evidence="2" id="KW-0175">Coiled coil</keyword>
<dbReference type="InterPro" id="IPR044861">
    <property type="entry name" value="IPNS-like_FE2OG_OXY"/>
</dbReference>
<comment type="similarity">
    <text evidence="1">Belongs to the iron/ascorbate-dependent oxidoreductase family.</text>
</comment>
<feature type="coiled-coil region" evidence="2">
    <location>
        <begin position="131"/>
        <end position="158"/>
    </location>
</feature>
<sequence length="320" mass="36862">MKAEQPIVDLTRICKKKPEEITEDDWIDVAEQLRKSFSKFGYCYLVNHGVSEEVVEQVMENSNNFFHLDNSVKDKYVKSGTYYGYYRPGDKLTTYTNHILEIREMWDVPGVVGSVRAPQYPEEVPQLQTSMESLTLECRDLLRKLLRATAKALRLEDEEYLLKIHQNVENDKMFSKSTIRCLYYPPLPEDKIIPPNGIRCREHTDYGTLTMIFQDAVGGLEMKHDDGNWYDATPIKNSILVNGSDLLGRLSGGVFPPIIHRVPIPKDTEKKNAARQSISYFLAPDDDALIQPVVPKQDIKVNFEAVLTREYYDARVDYNK</sequence>
<dbReference type="PROSITE" id="PS51471">
    <property type="entry name" value="FE2OG_OXY"/>
    <property type="match status" value="1"/>
</dbReference>
<dbReference type="PANTHER" id="PTHR47990">
    <property type="entry name" value="2-OXOGLUTARATE (2OG) AND FE(II)-DEPENDENT OXYGENASE SUPERFAMILY PROTEIN-RELATED"/>
    <property type="match status" value="1"/>
</dbReference>
<evidence type="ECO:0000313" key="4">
    <source>
        <dbReference type="EMBL" id="ODN03455.1"/>
    </source>
</evidence>
<dbReference type="Proteomes" id="UP000094527">
    <property type="component" value="Unassembled WGS sequence"/>
</dbReference>
<evidence type="ECO:0000313" key="5">
    <source>
        <dbReference type="Proteomes" id="UP000094527"/>
    </source>
</evidence>
<dbReference type="SUPFAM" id="SSF51197">
    <property type="entry name" value="Clavaminate synthase-like"/>
    <property type="match status" value="1"/>
</dbReference>
<dbReference type="InterPro" id="IPR027443">
    <property type="entry name" value="IPNS-like_sf"/>
</dbReference>
<dbReference type="EMBL" id="LJIJ01000073">
    <property type="protein sequence ID" value="ODN03455.1"/>
    <property type="molecule type" value="Genomic_DNA"/>
</dbReference>
<gene>
    <name evidence="4" type="ORF">Ocin01_03240</name>
</gene>
<keyword evidence="1" id="KW-0408">Iron</keyword>
<dbReference type="PRINTS" id="PR00682">
    <property type="entry name" value="IPNSYNTHASE"/>
</dbReference>
<dbReference type="OMA" id="FTTRHDP"/>
<dbReference type="InterPro" id="IPR005123">
    <property type="entry name" value="Oxoglu/Fe-dep_dioxygenase_dom"/>
</dbReference>
<keyword evidence="1" id="KW-0479">Metal-binding</keyword>
<organism evidence="4 5">
    <name type="scientific">Orchesella cincta</name>
    <name type="common">Springtail</name>
    <name type="synonym">Podura cincta</name>
    <dbReference type="NCBI Taxonomy" id="48709"/>
    <lineage>
        <taxon>Eukaryota</taxon>
        <taxon>Metazoa</taxon>
        <taxon>Ecdysozoa</taxon>
        <taxon>Arthropoda</taxon>
        <taxon>Hexapoda</taxon>
        <taxon>Collembola</taxon>
        <taxon>Entomobryomorpha</taxon>
        <taxon>Entomobryoidea</taxon>
        <taxon>Orchesellidae</taxon>
        <taxon>Orchesellinae</taxon>
        <taxon>Orchesella</taxon>
    </lineage>
</organism>
<protein>
    <recommendedName>
        <fullName evidence="3">Fe2OG dioxygenase domain-containing protein</fullName>
    </recommendedName>
</protein>
<evidence type="ECO:0000259" key="3">
    <source>
        <dbReference type="PROSITE" id="PS51471"/>
    </source>
</evidence>
<dbReference type="OrthoDB" id="288590at2759"/>
<dbReference type="InterPro" id="IPR050231">
    <property type="entry name" value="Iron_ascorbate_oxido_reductase"/>
</dbReference>
<dbReference type="Pfam" id="PF14226">
    <property type="entry name" value="DIOX_N"/>
    <property type="match status" value="1"/>
</dbReference>
<dbReference type="STRING" id="48709.A0A1D2NEC7"/>
<name>A0A1D2NEC7_ORCCI</name>
<reference evidence="4 5" key="1">
    <citation type="journal article" date="2016" name="Genome Biol. Evol.">
        <title>Gene Family Evolution Reflects Adaptation to Soil Environmental Stressors in the Genome of the Collembolan Orchesella cincta.</title>
        <authorList>
            <person name="Faddeeva-Vakhrusheva A."/>
            <person name="Derks M.F."/>
            <person name="Anvar S.Y."/>
            <person name="Agamennone V."/>
            <person name="Suring W."/>
            <person name="Smit S."/>
            <person name="van Straalen N.M."/>
            <person name="Roelofs D."/>
        </authorList>
    </citation>
    <scope>NUCLEOTIDE SEQUENCE [LARGE SCALE GENOMIC DNA]</scope>
    <source>
        <tissue evidence="4">Mixed pool</tissue>
    </source>
</reference>
<accession>A0A1D2NEC7</accession>
<proteinExistence type="inferred from homology"/>
<dbReference type="GO" id="GO:0046872">
    <property type="term" value="F:metal ion binding"/>
    <property type="evidence" value="ECO:0007669"/>
    <property type="project" value="UniProtKB-KW"/>
</dbReference>
<evidence type="ECO:0000256" key="1">
    <source>
        <dbReference type="RuleBase" id="RU003682"/>
    </source>
</evidence>
<dbReference type="Pfam" id="PF03171">
    <property type="entry name" value="2OG-FeII_Oxy"/>
    <property type="match status" value="1"/>
</dbReference>
<comment type="caution">
    <text evidence="4">The sequence shown here is derived from an EMBL/GenBank/DDBJ whole genome shotgun (WGS) entry which is preliminary data.</text>
</comment>